<dbReference type="PANTHER" id="PTHR33154:SF18">
    <property type="entry name" value="ARSENICAL RESISTANCE OPERON REPRESSOR"/>
    <property type="match status" value="1"/>
</dbReference>
<evidence type="ECO:0000256" key="1">
    <source>
        <dbReference type="ARBA" id="ARBA00023015"/>
    </source>
</evidence>
<sequence>MKYQLNPAIETFLLLTLPRWGKKQKKEAIKALDDFGINGTAFYAANYSILEGFFAAFASRKVDTEGGEFIENLSDELALSLIDLIFLHPEWLEDFSAVPDEKVHETILKAFSDLLETSDDVVDALQASGLPDKAKWQITALLQQPRQRIGVVVDAINANLPAFEHAYAKLEPEIRLLLEQLEEQVRKGNLPDVVEQALKINPDARIVPSLVSALGVIVFDGLCVVGLLISKVFAGQDEGLSKTEAILAAKALNDAHRLEILAALKTEELYNLEIARMLDLTPATTSHHMSALLSAGFVEGSLKDGKTYYRLCPEGIQRYRAWLESSFL</sequence>
<dbReference type="InterPro" id="IPR011991">
    <property type="entry name" value="ArsR-like_HTH"/>
</dbReference>
<keyword evidence="3" id="KW-0804">Transcription</keyword>
<keyword evidence="6" id="KW-1185">Reference proteome</keyword>
<feature type="domain" description="HTH arsR-type" evidence="4">
    <location>
        <begin position="237"/>
        <end position="328"/>
    </location>
</feature>
<proteinExistence type="predicted"/>
<evidence type="ECO:0000313" key="5">
    <source>
        <dbReference type="EMBL" id="BDE97147.1"/>
    </source>
</evidence>
<dbReference type="InterPro" id="IPR036388">
    <property type="entry name" value="WH-like_DNA-bd_sf"/>
</dbReference>
<dbReference type="EMBL" id="AP025564">
    <property type="protein sequence ID" value="BDE97147.1"/>
    <property type="molecule type" value="Genomic_DNA"/>
</dbReference>
<dbReference type="RefSeq" id="WP_244386297.1">
    <property type="nucleotide sequence ID" value="NZ_AP025564.1"/>
</dbReference>
<dbReference type="Gene3D" id="1.10.10.10">
    <property type="entry name" value="Winged helix-like DNA-binding domain superfamily/Winged helix DNA-binding domain"/>
    <property type="match status" value="1"/>
</dbReference>
<dbReference type="PROSITE" id="PS50987">
    <property type="entry name" value="HTH_ARSR_2"/>
    <property type="match status" value="1"/>
</dbReference>
<evidence type="ECO:0000313" key="6">
    <source>
        <dbReference type="Proteomes" id="UP001320544"/>
    </source>
</evidence>
<keyword evidence="2" id="KW-0238">DNA-binding</keyword>
<evidence type="ECO:0000259" key="4">
    <source>
        <dbReference type="PROSITE" id="PS50987"/>
    </source>
</evidence>
<dbReference type="PANTHER" id="PTHR33154">
    <property type="entry name" value="TRANSCRIPTIONAL REGULATOR, ARSR FAMILY"/>
    <property type="match status" value="1"/>
</dbReference>
<dbReference type="Pfam" id="PF01022">
    <property type="entry name" value="HTH_5"/>
    <property type="match status" value="1"/>
</dbReference>
<reference evidence="5 6" key="1">
    <citation type="submission" date="2022-01" db="EMBL/GenBank/DDBJ databases">
        <title>Novel bile acid biosynthetic pathways are enriched in the microbiome of centenarians.</title>
        <authorList>
            <person name="Sato Y."/>
            <person name="Atarashi K."/>
            <person name="Plichta R.D."/>
            <person name="Arai Y."/>
            <person name="Sasajima S."/>
            <person name="Kearney M.S."/>
            <person name="Suda W."/>
            <person name="Takeshita K."/>
            <person name="Sasaki T."/>
            <person name="Okamoto S."/>
            <person name="Skelly N.A."/>
            <person name="Okamura Y."/>
            <person name="Vlamakis H."/>
            <person name="Li Y."/>
            <person name="Tanoue T."/>
            <person name="Takei H."/>
            <person name="Nittono H."/>
            <person name="Narushima S."/>
            <person name="Irie J."/>
            <person name="Itoh H."/>
            <person name="Moriya K."/>
            <person name="Sugiura Y."/>
            <person name="Suematsu M."/>
            <person name="Moritoki N."/>
            <person name="Shibata S."/>
            <person name="Littman R.D."/>
            <person name="Fischbach A.M."/>
            <person name="Uwamino Y."/>
            <person name="Inoue T."/>
            <person name="Honda A."/>
            <person name="Hattori M."/>
            <person name="Murai T."/>
            <person name="Xavier J.R."/>
            <person name="Hirose N."/>
            <person name="Honda K."/>
        </authorList>
    </citation>
    <scope>NUCLEOTIDE SEQUENCE [LARGE SCALE GENOMIC DNA]</scope>
    <source>
        <strain evidence="5 6">CE91-St30</strain>
    </source>
</reference>
<evidence type="ECO:0000256" key="3">
    <source>
        <dbReference type="ARBA" id="ARBA00023163"/>
    </source>
</evidence>
<dbReference type="InterPro" id="IPR036390">
    <property type="entry name" value="WH_DNA-bd_sf"/>
</dbReference>
<gene>
    <name evidence="5" type="ORF">CE91St30_24800</name>
</gene>
<dbReference type="SUPFAM" id="SSF46785">
    <property type="entry name" value="Winged helix' DNA-binding domain"/>
    <property type="match status" value="1"/>
</dbReference>
<protein>
    <recommendedName>
        <fullName evidence="4">HTH arsR-type domain-containing protein</fullName>
    </recommendedName>
</protein>
<accession>A0ABM7WL88</accession>
<organism evidence="5 6">
    <name type="scientific">Raoultibacter timonensis</name>
    <dbReference type="NCBI Taxonomy" id="1907662"/>
    <lineage>
        <taxon>Bacteria</taxon>
        <taxon>Bacillati</taxon>
        <taxon>Actinomycetota</taxon>
        <taxon>Coriobacteriia</taxon>
        <taxon>Eggerthellales</taxon>
        <taxon>Eggerthellaceae</taxon>
        <taxon>Raoultibacter</taxon>
    </lineage>
</organism>
<dbReference type="PRINTS" id="PR00778">
    <property type="entry name" value="HTHARSR"/>
</dbReference>
<name>A0ABM7WL88_9ACTN</name>
<evidence type="ECO:0000256" key="2">
    <source>
        <dbReference type="ARBA" id="ARBA00023125"/>
    </source>
</evidence>
<dbReference type="CDD" id="cd00090">
    <property type="entry name" value="HTH_ARSR"/>
    <property type="match status" value="1"/>
</dbReference>
<dbReference type="Proteomes" id="UP001320544">
    <property type="component" value="Chromosome"/>
</dbReference>
<dbReference type="InterPro" id="IPR051081">
    <property type="entry name" value="HTH_MetalResp_TranReg"/>
</dbReference>
<keyword evidence="1" id="KW-0805">Transcription regulation</keyword>
<dbReference type="InterPro" id="IPR001845">
    <property type="entry name" value="HTH_ArsR_DNA-bd_dom"/>
</dbReference>
<dbReference type="SMART" id="SM00418">
    <property type="entry name" value="HTH_ARSR"/>
    <property type="match status" value="1"/>
</dbReference>